<evidence type="ECO:0008006" key="3">
    <source>
        <dbReference type="Google" id="ProtNLM"/>
    </source>
</evidence>
<keyword evidence="2" id="KW-1185">Reference proteome</keyword>
<reference evidence="1 2" key="1">
    <citation type="submission" date="2019-10" db="EMBL/GenBank/DDBJ databases">
        <title>Glaciimonas soli sp. nov., a psychrophilic bacterium isolated from the forest soil of a high elevation mountain in Taiwan.</title>
        <authorList>
            <person name="Wang L.-T."/>
            <person name="Shieh W.Y."/>
        </authorList>
    </citation>
    <scope>NUCLEOTIDE SEQUENCE [LARGE SCALE GENOMIC DNA]</scope>
    <source>
        <strain evidence="1 2">GS1</strain>
    </source>
</reference>
<evidence type="ECO:0000313" key="2">
    <source>
        <dbReference type="Proteomes" id="UP000451565"/>
    </source>
</evidence>
<comment type="caution">
    <text evidence="1">The sequence shown here is derived from an EMBL/GenBank/DDBJ whole genome shotgun (WGS) entry which is preliminary data.</text>
</comment>
<sequence>MTLGFDLLMRVYYNVIDPIFVRLRKQERLNDWASDGHPQTLDLNLSENLAKGAGAAMALQRFRRVALRYDMRFGAENAQRAKRRATPMMLDLSTCIDNEAFERILRRHSNRTLPKIRKALRLNYSVRQFALPMHVYDLHEVKISMPIRSGGPVAARWLLKPDDLATPAQTSVAADVPECPTHWTVWWGVFLPEPGHMNGALQTNERLVAYIKLTRCGDVVHYLDIMGHKDHLENGVMMLVHAHIVAWLQQAAEPSAVGVKAIWYGALEHGVPGLITWKKRAGFVPVRVRLHLSADAGISEQKRLVEEVLETT</sequence>
<accession>A0A843YTE8</accession>
<dbReference type="RefSeq" id="WP_153234909.1">
    <property type="nucleotide sequence ID" value="NZ_WINI01000006.1"/>
</dbReference>
<proteinExistence type="predicted"/>
<protein>
    <recommendedName>
        <fullName evidence="3">Acetyltransferase (GNAT) family protein</fullName>
    </recommendedName>
</protein>
<dbReference type="Proteomes" id="UP000451565">
    <property type="component" value="Unassembled WGS sequence"/>
</dbReference>
<organism evidence="1 2">
    <name type="scientific">Glaciimonas soli</name>
    <dbReference type="NCBI Taxonomy" id="2590999"/>
    <lineage>
        <taxon>Bacteria</taxon>
        <taxon>Pseudomonadati</taxon>
        <taxon>Pseudomonadota</taxon>
        <taxon>Betaproteobacteria</taxon>
        <taxon>Burkholderiales</taxon>
        <taxon>Oxalobacteraceae</taxon>
        <taxon>Glaciimonas</taxon>
    </lineage>
</organism>
<evidence type="ECO:0000313" key="1">
    <source>
        <dbReference type="EMBL" id="MQR01277.1"/>
    </source>
</evidence>
<dbReference type="OrthoDB" id="8635227at2"/>
<gene>
    <name evidence="1" type="ORF">GEV47_11385</name>
</gene>
<dbReference type="AlphaFoldDB" id="A0A843YTE8"/>
<name>A0A843YTE8_9BURK</name>
<dbReference type="EMBL" id="WINI01000006">
    <property type="protein sequence ID" value="MQR01277.1"/>
    <property type="molecule type" value="Genomic_DNA"/>
</dbReference>